<feature type="chain" id="PRO_5015466124" evidence="1">
    <location>
        <begin position="23"/>
        <end position="120"/>
    </location>
</feature>
<protein>
    <submittedName>
        <fullName evidence="2">Uncharacterized protein</fullName>
    </submittedName>
</protein>
<reference evidence="2 3" key="1">
    <citation type="submission" date="2018-01" db="EMBL/GenBank/DDBJ databases">
        <title>A novel member of the phylum Bacteroidetes isolated from glacier ice.</title>
        <authorList>
            <person name="Liu Q."/>
            <person name="Xin Y.-H."/>
        </authorList>
    </citation>
    <scope>NUCLEOTIDE SEQUENCE [LARGE SCALE GENOMIC DNA]</scope>
    <source>
        <strain evidence="2 3">RB1R16</strain>
    </source>
</reference>
<sequence>MKKILVVSALLLLQTLSSSAQHAVKGKAHKNPAHKAVKAVTINPSRGIVDNKYSYYNTERGGYIFYDNGRESFVPSLPIVPENNYNIRTSIPLCRKLDLDLYPQQHYPNSKLVHPDQNTH</sequence>
<feature type="signal peptide" evidence="1">
    <location>
        <begin position="1"/>
        <end position="22"/>
    </location>
</feature>
<dbReference type="AlphaFoldDB" id="A0A2S7T1F1"/>
<dbReference type="EMBL" id="PPSL01000001">
    <property type="protein sequence ID" value="PQJ13042.1"/>
    <property type="molecule type" value="Genomic_DNA"/>
</dbReference>
<keyword evidence="1" id="KW-0732">Signal</keyword>
<name>A0A2S7T1F1_9BACT</name>
<gene>
    <name evidence="2" type="ORF">CJD36_004675</name>
</gene>
<keyword evidence="3" id="KW-1185">Reference proteome</keyword>
<comment type="caution">
    <text evidence="2">The sequence shown here is derived from an EMBL/GenBank/DDBJ whole genome shotgun (WGS) entry which is preliminary data.</text>
</comment>
<evidence type="ECO:0000313" key="3">
    <source>
        <dbReference type="Proteomes" id="UP000239872"/>
    </source>
</evidence>
<proteinExistence type="predicted"/>
<dbReference type="RefSeq" id="WP_105037926.1">
    <property type="nucleotide sequence ID" value="NZ_PPSL01000001.1"/>
</dbReference>
<evidence type="ECO:0000313" key="2">
    <source>
        <dbReference type="EMBL" id="PQJ13042.1"/>
    </source>
</evidence>
<evidence type="ECO:0000256" key="1">
    <source>
        <dbReference type="SAM" id="SignalP"/>
    </source>
</evidence>
<organism evidence="2 3">
    <name type="scientific">Flavipsychrobacter stenotrophus</name>
    <dbReference type="NCBI Taxonomy" id="2077091"/>
    <lineage>
        <taxon>Bacteria</taxon>
        <taxon>Pseudomonadati</taxon>
        <taxon>Bacteroidota</taxon>
        <taxon>Chitinophagia</taxon>
        <taxon>Chitinophagales</taxon>
        <taxon>Chitinophagaceae</taxon>
        <taxon>Flavipsychrobacter</taxon>
    </lineage>
</organism>
<dbReference type="Proteomes" id="UP000239872">
    <property type="component" value="Unassembled WGS sequence"/>
</dbReference>
<accession>A0A2S7T1F1</accession>